<keyword evidence="2" id="KW-0560">Oxidoreductase</keyword>
<dbReference type="AlphaFoldDB" id="A0AAD7MHF0"/>
<dbReference type="EMBL" id="JARKIB010000275">
    <property type="protein sequence ID" value="KAJ7717593.1"/>
    <property type="molecule type" value="Genomic_DNA"/>
</dbReference>
<dbReference type="InterPro" id="IPR002347">
    <property type="entry name" value="SDR_fam"/>
</dbReference>
<organism evidence="3 4">
    <name type="scientific">Mycena metata</name>
    <dbReference type="NCBI Taxonomy" id="1033252"/>
    <lineage>
        <taxon>Eukaryota</taxon>
        <taxon>Fungi</taxon>
        <taxon>Dikarya</taxon>
        <taxon>Basidiomycota</taxon>
        <taxon>Agaricomycotina</taxon>
        <taxon>Agaricomycetes</taxon>
        <taxon>Agaricomycetidae</taxon>
        <taxon>Agaricales</taxon>
        <taxon>Marasmiineae</taxon>
        <taxon>Mycenaceae</taxon>
        <taxon>Mycena</taxon>
    </lineage>
</organism>
<dbReference type="SUPFAM" id="SSF51735">
    <property type="entry name" value="NAD(P)-binding Rossmann-fold domains"/>
    <property type="match status" value="1"/>
</dbReference>
<evidence type="ECO:0000313" key="3">
    <source>
        <dbReference type="EMBL" id="KAJ7717593.1"/>
    </source>
</evidence>
<dbReference type="Gene3D" id="3.40.50.720">
    <property type="entry name" value="NAD(P)-binding Rossmann-like Domain"/>
    <property type="match status" value="1"/>
</dbReference>
<evidence type="ECO:0000256" key="1">
    <source>
        <dbReference type="ARBA" id="ARBA00006484"/>
    </source>
</evidence>
<accession>A0AAD7MHF0</accession>
<dbReference type="PANTHER" id="PTHR43669:SF4">
    <property type="entry name" value="SHORT-CHAIN DEHYDROGENASE"/>
    <property type="match status" value="1"/>
</dbReference>
<protein>
    <recommendedName>
        <fullName evidence="5">NAD(P)-binding protein</fullName>
    </recommendedName>
</protein>
<name>A0AAD7MHF0_9AGAR</name>
<proteinExistence type="inferred from homology"/>
<comment type="similarity">
    <text evidence="1">Belongs to the short-chain dehydrogenases/reductases (SDR) family.</text>
</comment>
<gene>
    <name evidence="3" type="ORF">B0H16DRAFT_1388214</name>
</gene>
<evidence type="ECO:0008006" key="5">
    <source>
        <dbReference type="Google" id="ProtNLM"/>
    </source>
</evidence>
<keyword evidence="4" id="KW-1185">Reference proteome</keyword>
<comment type="caution">
    <text evidence="3">The sequence shown here is derived from an EMBL/GenBank/DDBJ whole genome shotgun (WGS) entry which is preliminary data.</text>
</comment>
<dbReference type="GO" id="GO:0016491">
    <property type="term" value="F:oxidoreductase activity"/>
    <property type="evidence" value="ECO:0007669"/>
    <property type="project" value="UniProtKB-KW"/>
</dbReference>
<dbReference type="PANTHER" id="PTHR43669">
    <property type="entry name" value="5-KETO-D-GLUCONATE 5-REDUCTASE"/>
    <property type="match status" value="1"/>
</dbReference>
<sequence>MSPLVAFLIGSGRNIGQHTAAALKAKGYQVALGSRKPVVDEVEKEGYFPVTIDAQSVESVRKAFTEVNKKLGPPNVVIFNVSSFTPPPTEGDPLSIPVEAFREHTETTVSLFAAAQEALKGFRSDVNKDALKTFIFTGNPLPWASRDSSFFATGTIQKVIAWRLMEIFASAYSQEKIRFYYASLVGDKGGIVEPLSTFFSSGPQHAQVYSELITRKDQADWEYRFTLDCKQWTK</sequence>
<evidence type="ECO:0000256" key="2">
    <source>
        <dbReference type="ARBA" id="ARBA00023002"/>
    </source>
</evidence>
<evidence type="ECO:0000313" key="4">
    <source>
        <dbReference type="Proteomes" id="UP001215598"/>
    </source>
</evidence>
<reference evidence="3" key="1">
    <citation type="submission" date="2023-03" db="EMBL/GenBank/DDBJ databases">
        <title>Massive genome expansion in bonnet fungi (Mycena s.s.) driven by repeated elements and novel gene families across ecological guilds.</title>
        <authorList>
            <consortium name="Lawrence Berkeley National Laboratory"/>
            <person name="Harder C.B."/>
            <person name="Miyauchi S."/>
            <person name="Viragh M."/>
            <person name="Kuo A."/>
            <person name="Thoen E."/>
            <person name="Andreopoulos B."/>
            <person name="Lu D."/>
            <person name="Skrede I."/>
            <person name="Drula E."/>
            <person name="Henrissat B."/>
            <person name="Morin E."/>
            <person name="Kohler A."/>
            <person name="Barry K."/>
            <person name="LaButti K."/>
            <person name="Morin E."/>
            <person name="Salamov A."/>
            <person name="Lipzen A."/>
            <person name="Mereny Z."/>
            <person name="Hegedus B."/>
            <person name="Baldrian P."/>
            <person name="Stursova M."/>
            <person name="Weitz H."/>
            <person name="Taylor A."/>
            <person name="Grigoriev I.V."/>
            <person name="Nagy L.G."/>
            <person name="Martin F."/>
            <person name="Kauserud H."/>
        </authorList>
    </citation>
    <scope>NUCLEOTIDE SEQUENCE</scope>
    <source>
        <strain evidence="3">CBHHK182m</strain>
    </source>
</reference>
<dbReference type="InterPro" id="IPR036291">
    <property type="entry name" value="NAD(P)-bd_dom_sf"/>
</dbReference>
<dbReference type="Pfam" id="PF13561">
    <property type="entry name" value="adh_short_C2"/>
    <property type="match status" value="1"/>
</dbReference>
<dbReference type="Proteomes" id="UP001215598">
    <property type="component" value="Unassembled WGS sequence"/>
</dbReference>